<reference evidence="1" key="1">
    <citation type="submission" date="2019-11" db="EMBL/GenBank/DDBJ databases">
        <title>Bipolaris sorokiniana Genome sequencing.</title>
        <authorList>
            <person name="Wang H."/>
        </authorList>
    </citation>
    <scope>NUCLEOTIDE SEQUENCE</scope>
</reference>
<dbReference type="EMBL" id="WNKQ01000009">
    <property type="protein sequence ID" value="KAF5849257.1"/>
    <property type="molecule type" value="Genomic_DNA"/>
</dbReference>
<proteinExistence type="predicted"/>
<gene>
    <name evidence="1" type="ORF">GGP41_006172</name>
</gene>
<dbReference type="AlphaFoldDB" id="A0A8H6DVA7"/>
<organism evidence="1 2">
    <name type="scientific">Cochliobolus sativus</name>
    <name type="common">Common root rot and spot blotch fungus</name>
    <name type="synonym">Bipolaris sorokiniana</name>
    <dbReference type="NCBI Taxonomy" id="45130"/>
    <lineage>
        <taxon>Eukaryota</taxon>
        <taxon>Fungi</taxon>
        <taxon>Dikarya</taxon>
        <taxon>Ascomycota</taxon>
        <taxon>Pezizomycotina</taxon>
        <taxon>Dothideomycetes</taxon>
        <taxon>Pleosporomycetidae</taxon>
        <taxon>Pleosporales</taxon>
        <taxon>Pleosporineae</taxon>
        <taxon>Pleosporaceae</taxon>
        <taxon>Bipolaris</taxon>
    </lineage>
</organism>
<dbReference type="Proteomes" id="UP000624244">
    <property type="component" value="Unassembled WGS sequence"/>
</dbReference>
<name>A0A8H6DVA7_COCSA</name>
<comment type="caution">
    <text evidence="1">The sequence shown here is derived from an EMBL/GenBank/DDBJ whole genome shotgun (WGS) entry which is preliminary data.</text>
</comment>
<evidence type="ECO:0000313" key="2">
    <source>
        <dbReference type="Proteomes" id="UP000624244"/>
    </source>
</evidence>
<protein>
    <submittedName>
        <fullName evidence="1">Uncharacterized protein</fullName>
    </submittedName>
</protein>
<evidence type="ECO:0000313" key="1">
    <source>
        <dbReference type="EMBL" id="KAF5849257.1"/>
    </source>
</evidence>
<accession>A0A8H6DVA7</accession>
<sequence>MLGTHGPAQALEGLDGERDEAWVDEVDEVKRRSDESMWIPPDRAYLKTRCSKGTVKDLE</sequence>